<evidence type="ECO:0000256" key="8">
    <source>
        <dbReference type="ARBA" id="ARBA00023004"/>
    </source>
</evidence>
<keyword evidence="7 17" id="KW-0732">Signal</keyword>
<evidence type="ECO:0000313" key="20">
    <source>
        <dbReference type="Proteomes" id="UP000517547"/>
    </source>
</evidence>
<evidence type="ECO:0000256" key="7">
    <source>
        <dbReference type="ARBA" id="ARBA00022729"/>
    </source>
</evidence>
<dbReference type="InterPro" id="IPR039426">
    <property type="entry name" value="TonB-dep_rcpt-like"/>
</dbReference>
<keyword evidence="9" id="KW-0406">Ion transport</keyword>
<evidence type="ECO:0000256" key="17">
    <source>
        <dbReference type="SAM" id="SignalP"/>
    </source>
</evidence>
<dbReference type="InterPro" id="IPR010917">
    <property type="entry name" value="TonB_rcpt_CS"/>
</dbReference>
<dbReference type="InterPro" id="IPR000531">
    <property type="entry name" value="Beta-barrel_TonB"/>
</dbReference>
<evidence type="ECO:0000256" key="9">
    <source>
        <dbReference type="ARBA" id="ARBA00023065"/>
    </source>
</evidence>
<accession>A0A7Y8CB57</accession>
<dbReference type="InterPro" id="IPR012910">
    <property type="entry name" value="Plug_dom"/>
</dbReference>
<keyword evidence="6 14" id="KW-0812">Transmembrane</keyword>
<evidence type="ECO:0000256" key="4">
    <source>
        <dbReference type="ARBA" id="ARBA00022452"/>
    </source>
</evidence>
<feature type="domain" description="Secretin/TonB short N-terminal" evidence="18">
    <location>
        <begin position="57"/>
        <end position="108"/>
    </location>
</feature>
<dbReference type="InterPro" id="IPR036942">
    <property type="entry name" value="Beta-barrel_TonB_sf"/>
</dbReference>
<evidence type="ECO:0000256" key="13">
    <source>
        <dbReference type="ARBA" id="ARBA00023237"/>
    </source>
</evidence>
<dbReference type="CDD" id="cd01347">
    <property type="entry name" value="ligand_gated_channel"/>
    <property type="match status" value="1"/>
</dbReference>
<dbReference type="InterPro" id="IPR011662">
    <property type="entry name" value="Secretin/TonB_short_N"/>
</dbReference>
<name>A0A7Y8CB57_9PSED</name>
<dbReference type="InterPro" id="IPR037066">
    <property type="entry name" value="Plug_dom_sf"/>
</dbReference>
<evidence type="ECO:0000256" key="6">
    <source>
        <dbReference type="ARBA" id="ARBA00022692"/>
    </source>
</evidence>
<dbReference type="Pfam" id="PF07660">
    <property type="entry name" value="STN"/>
    <property type="match status" value="1"/>
</dbReference>
<comment type="subcellular location">
    <subcellularLocation>
        <location evidence="1 14">Cell outer membrane</location>
        <topology evidence="1 14">Multi-pass membrane protein</topology>
    </subcellularLocation>
</comment>
<dbReference type="Gene3D" id="2.170.130.10">
    <property type="entry name" value="TonB-dependent receptor, plug domain"/>
    <property type="match status" value="1"/>
</dbReference>
<dbReference type="EMBL" id="JACAQE010000001">
    <property type="protein sequence ID" value="NWC12850.1"/>
    <property type="molecule type" value="Genomic_DNA"/>
</dbReference>
<comment type="similarity">
    <text evidence="2 14 16">Belongs to the TonB-dependent receptor family.</text>
</comment>
<dbReference type="PANTHER" id="PTHR30442">
    <property type="entry name" value="IRON III DICITRATE TRANSPORT PROTEIN FECA"/>
    <property type="match status" value="1"/>
</dbReference>
<evidence type="ECO:0000256" key="16">
    <source>
        <dbReference type="RuleBase" id="RU003357"/>
    </source>
</evidence>
<evidence type="ECO:0000256" key="11">
    <source>
        <dbReference type="ARBA" id="ARBA00023136"/>
    </source>
</evidence>
<gene>
    <name evidence="19" type="ORF">HX845_04250</name>
</gene>
<keyword evidence="10 16" id="KW-0798">TonB box</keyword>
<dbReference type="Gene3D" id="3.55.50.30">
    <property type="match status" value="1"/>
</dbReference>
<feature type="signal peptide" evidence="17">
    <location>
        <begin position="1"/>
        <end position="31"/>
    </location>
</feature>
<keyword evidence="11 14" id="KW-0472">Membrane</keyword>
<dbReference type="GO" id="GO:0015343">
    <property type="term" value="F:siderophore-iron transmembrane transporter activity"/>
    <property type="evidence" value="ECO:0007669"/>
    <property type="project" value="InterPro"/>
</dbReference>
<dbReference type="Pfam" id="PF00593">
    <property type="entry name" value="TonB_dep_Rec_b-barrel"/>
    <property type="match status" value="1"/>
</dbReference>
<evidence type="ECO:0000256" key="12">
    <source>
        <dbReference type="ARBA" id="ARBA00023170"/>
    </source>
</evidence>
<dbReference type="RefSeq" id="WP_017125209.1">
    <property type="nucleotide sequence ID" value="NZ_JACAQE010000001.1"/>
</dbReference>
<keyword evidence="12 19" id="KW-0675">Receptor</keyword>
<comment type="caution">
    <text evidence="19">The sequence shown here is derived from an EMBL/GenBank/DDBJ whole genome shotgun (WGS) entry which is preliminary data.</text>
</comment>
<keyword evidence="3 14" id="KW-0813">Transport</keyword>
<dbReference type="NCBIfam" id="TIGR01783">
    <property type="entry name" value="TonB-siderophor"/>
    <property type="match status" value="1"/>
</dbReference>
<evidence type="ECO:0000256" key="3">
    <source>
        <dbReference type="ARBA" id="ARBA00022448"/>
    </source>
</evidence>
<organism evidence="19 20">
    <name type="scientific">Pseudomonas gingeri</name>
    <dbReference type="NCBI Taxonomy" id="117681"/>
    <lineage>
        <taxon>Bacteria</taxon>
        <taxon>Pseudomonadati</taxon>
        <taxon>Pseudomonadota</taxon>
        <taxon>Gammaproteobacteria</taxon>
        <taxon>Pseudomonadales</taxon>
        <taxon>Pseudomonadaceae</taxon>
        <taxon>Pseudomonas</taxon>
    </lineage>
</organism>
<feature type="chain" id="PRO_5030620026" evidence="17">
    <location>
        <begin position="32"/>
        <end position="784"/>
    </location>
</feature>
<reference evidence="19 20" key="1">
    <citation type="submission" date="2020-04" db="EMBL/GenBank/DDBJ databases">
        <title>Molecular characterization of pseudomonads from Agaricus bisporus reveal novel blotch 2 pathogens in Western Europe.</title>
        <authorList>
            <person name="Taparia T."/>
            <person name="Krijger M."/>
            <person name="Haynes E."/>
            <person name="Elpinstone J.G."/>
            <person name="Noble R."/>
            <person name="Van Der Wolf J."/>
        </authorList>
    </citation>
    <scope>NUCLEOTIDE SEQUENCE [LARGE SCALE GENOMIC DNA]</scope>
    <source>
        <strain evidence="19 20">IPO3738</strain>
    </source>
</reference>
<dbReference type="PROSITE" id="PS01156">
    <property type="entry name" value="TONB_DEPENDENT_REC_2"/>
    <property type="match status" value="1"/>
</dbReference>
<keyword evidence="4 14" id="KW-1134">Transmembrane beta strand</keyword>
<dbReference type="GO" id="GO:0038023">
    <property type="term" value="F:signaling receptor activity"/>
    <property type="evidence" value="ECO:0007669"/>
    <property type="project" value="InterPro"/>
</dbReference>
<keyword evidence="13 14" id="KW-0998">Cell outer membrane</keyword>
<evidence type="ECO:0000256" key="10">
    <source>
        <dbReference type="ARBA" id="ARBA00023077"/>
    </source>
</evidence>
<feature type="short sequence motif" description="TonB C-terminal box" evidence="15">
    <location>
        <begin position="767"/>
        <end position="784"/>
    </location>
</feature>
<sequence>MKPRLRSARLPLSLSLPLLTGSLLFALSAQAEDKVLLDLPSSRLDQALNALARQSSVQILFASDIAQERTTPALKGSFTPQEALARLLDNSGLQTRVKDERTFVIVPAAAAPAPAAKPAEVSYIAPMVIKGDVLGSASDPQVLTYAGSRTVVGADNLDKASVRGVDDALQRVPGVKIFDETGTGALPQIAVRGLYESRSGRIQALSDGIPLALAPYGQTGLSLFPVTMATVDRIDIVRGGAAVQYGPNNVGGVINFISKPIPREWENTLQERTTFNAGGRQLWDTYFGTGGYLTDNFGLQLDLNTISGEAGREHSDTDIQNYRLRGQWNIDDDRELSFGVQHYEADMDLAGALSVKDYRDDPRQSTRPLDHFDGNTDRVWGTYTQRLGAIGPFDSVEFSWTNFAHDSYRNFIVGLPFTPDGTATSRQDGPRDFKVWGSEPRLSLSIDGDSLSQTWLVGARYVAEDIDYKVDRQSVATGKTTPFRDWQFNDEARAFYLSNAIGLFNNRLTITPGVRYENAQMDYKDGITGFRHDNKSEEWLPGLTVGYQATDDWYVYANAQKSLRPPQVTQIVKEGDVGAELAWNYETGVRYTPWKGLRVDLGVYRIDFDDQIVYDATTDRFVNLGSTRHQGIESEIFWTPGALPDLDLHASYAYLDAKQRNGNFKGNEVPFSSRNQFSVDGRYHFAERWTYSLDGLYVSSAYTDAANSGAEDASASVGRLPAYWVWNTAIERQFPLQDKTVLTASAGISNLFNREYYFRGIDTSPWGRQPAPERSLTLGLNYRF</sequence>
<proteinExistence type="inferred from homology"/>
<dbReference type="Pfam" id="PF07715">
    <property type="entry name" value="Plug"/>
    <property type="match status" value="1"/>
</dbReference>
<keyword evidence="5" id="KW-0410">Iron transport</keyword>
<protein>
    <submittedName>
        <fullName evidence="19">TonB-dependent siderophore receptor</fullName>
    </submittedName>
</protein>
<dbReference type="PROSITE" id="PS52016">
    <property type="entry name" value="TONB_DEPENDENT_REC_3"/>
    <property type="match status" value="1"/>
</dbReference>
<dbReference type="Proteomes" id="UP000517547">
    <property type="component" value="Unassembled WGS sequence"/>
</dbReference>
<evidence type="ECO:0000256" key="14">
    <source>
        <dbReference type="PROSITE-ProRule" id="PRU01360"/>
    </source>
</evidence>
<keyword evidence="8" id="KW-0408">Iron</keyword>
<dbReference type="Gene3D" id="2.40.170.20">
    <property type="entry name" value="TonB-dependent receptor, beta-barrel domain"/>
    <property type="match status" value="1"/>
</dbReference>
<dbReference type="SUPFAM" id="SSF56935">
    <property type="entry name" value="Porins"/>
    <property type="match status" value="1"/>
</dbReference>
<dbReference type="GO" id="GO:0015891">
    <property type="term" value="P:siderophore transport"/>
    <property type="evidence" value="ECO:0007669"/>
    <property type="project" value="InterPro"/>
</dbReference>
<evidence type="ECO:0000256" key="15">
    <source>
        <dbReference type="PROSITE-ProRule" id="PRU10144"/>
    </source>
</evidence>
<dbReference type="SMART" id="SM00965">
    <property type="entry name" value="STN"/>
    <property type="match status" value="1"/>
</dbReference>
<evidence type="ECO:0000313" key="19">
    <source>
        <dbReference type="EMBL" id="NWC12850.1"/>
    </source>
</evidence>
<evidence type="ECO:0000259" key="18">
    <source>
        <dbReference type="SMART" id="SM00965"/>
    </source>
</evidence>
<dbReference type="PANTHER" id="PTHR30442:SF0">
    <property type="entry name" value="FE(3+) DICITRATE TRANSPORT PROTEIN FECA"/>
    <property type="match status" value="1"/>
</dbReference>
<dbReference type="GO" id="GO:0009279">
    <property type="term" value="C:cell outer membrane"/>
    <property type="evidence" value="ECO:0007669"/>
    <property type="project" value="UniProtKB-SubCell"/>
</dbReference>
<evidence type="ECO:0000256" key="2">
    <source>
        <dbReference type="ARBA" id="ARBA00009810"/>
    </source>
</evidence>
<evidence type="ECO:0000256" key="5">
    <source>
        <dbReference type="ARBA" id="ARBA00022496"/>
    </source>
</evidence>
<dbReference type="AlphaFoldDB" id="A0A7Y8CB57"/>
<evidence type="ECO:0000256" key="1">
    <source>
        <dbReference type="ARBA" id="ARBA00004571"/>
    </source>
</evidence>
<dbReference type="InterPro" id="IPR010105">
    <property type="entry name" value="TonB_sidphr_rcpt"/>
</dbReference>